<proteinExistence type="predicted"/>
<sequence>MPPLVARPGVRADEDLRVEVAALRRSHDDTRHHNEQRRQRIAVLREHIARIEHQRAIAQKDVPHTSTTQELESAIAQMGRKLEEADETRLMYLQMIARLKGESTFFNRDLSRLKAATNAKEQDEVELQLMLKDATYARNDAKQRCHEVEQATHAEERRRAKELARREQQLEQRRQQCAEHESACAARRHELLVAQEQAHASIERTIRNPSTIDEELAQIHQYEEEFKKMQNMAGASEVQDIISKFLRQEDTYNMLTMMTRDSHLRIGASKEAKAEAHAAVERLRYEGVGEEEDAPSGRHASAVTSLVDFGADSAAAARTWSSQHDSRLRRTARTLIDVRAGVQHLVDLLASSQALDLEEFNGSLDGDDTLVAGLQYVSRNITRLVQSTSDPVSELRVRREPGRGVEVRREKEAAVEEKVFLLTTKADNFRLAGLREPVDDDDDDDDDDNELGKNTVLSSVDVKEQSGRLVVRHTKPKRRRGKAAADDDADVRPHQGGAGESV</sequence>
<dbReference type="GO" id="GO:0036158">
    <property type="term" value="P:outer dynein arm assembly"/>
    <property type="evidence" value="ECO:0007669"/>
    <property type="project" value="InterPro"/>
</dbReference>
<dbReference type="EMBL" id="JAGTXO010000001">
    <property type="protein sequence ID" value="KAG8470598.1"/>
    <property type="molecule type" value="Genomic_DNA"/>
</dbReference>
<comment type="caution">
    <text evidence="3">The sequence shown here is derived from an EMBL/GenBank/DDBJ whole genome shotgun (WGS) entry which is preliminary data.</text>
</comment>
<dbReference type="GO" id="GO:0035253">
    <property type="term" value="C:ciliary rootlet"/>
    <property type="evidence" value="ECO:0007669"/>
    <property type="project" value="TreeGrafter"/>
</dbReference>
<feature type="compositionally biased region" description="Acidic residues" evidence="2">
    <location>
        <begin position="438"/>
        <end position="449"/>
    </location>
</feature>
<dbReference type="GO" id="GO:0003341">
    <property type="term" value="P:cilium movement"/>
    <property type="evidence" value="ECO:0007669"/>
    <property type="project" value="InterPro"/>
</dbReference>
<dbReference type="PANTHER" id="PTHR46518:SF1">
    <property type="entry name" value="OUTER DYNEIN ARM-DOCKING COMPLEX SUBUNIT 3"/>
    <property type="match status" value="1"/>
</dbReference>
<protein>
    <submittedName>
        <fullName evidence="3">Uncharacterized protein</fullName>
    </submittedName>
</protein>
<evidence type="ECO:0000313" key="3">
    <source>
        <dbReference type="EMBL" id="KAG8470598.1"/>
    </source>
</evidence>
<dbReference type="GO" id="GO:0036064">
    <property type="term" value="C:ciliary basal body"/>
    <property type="evidence" value="ECO:0007669"/>
    <property type="project" value="TreeGrafter"/>
</dbReference>
<accession>A0A8J5XM22</accession>
<keyword evidence="4" id="KW-1185">Reference proteome</keyword>
<name>A0A8J5XM22_DIALT</name>
<keyword evidence="1" id="KW-0175">Coiled coil</keyword>
<dbReference type="AlphaFoldDB" id="A0A8J5XM22"/>
<dbReference type="GO" id="GO:0097542">
    <property type="term" value="C:ciliary tip"/>
    <property type="evidence" value="ECO:0007669"/>
    <property type="project" value="TreeGrafter"/>
</dbReference>
<feature type="coiled-coil region" evidence="1">
    <location>
        <begin position="153"/>
        <end position="183"/>
    </location>
</feature>
<evidence type="ECO:0000313" key="4">
    <source>
        <dbReference type="Proteomes" id="UP000751190"/>
    </source>
</evidence>
<organism evidence="3 4">
    <name type="scientific">Diacronema lutheri</name>
    <name type="common">Unicellular marine alga</name>
    <name type="synonym">Monochrysis lutheri</name>
    <dbReference type="NCBI Taxonomy" id="2081491"/>
    <lineage>
        <taxon>Eukaryota</taxon>
        <taxon>Haptista</taxon>
        <taxon>Haptophyta</taxon>
        <taxon>Pavlovophyceae</taxon>
        <taxon>Pavlovales</taxon>
        <taxon>Pavlovaceae</taxon>
        <taxon>Diacronema</taxon>
    </lineage>
</organism>
<evidence type="ECO:0000256" key="2">
    <source>
        <dbReference type="SAM" id="MobiDB-lite"/>
    </source>
</evidence>
<reference evidence="3" key="1">
    <citation type="submission" date="2021-05" db="EMBL/GenBank/DDBJ databases">
        <title>The genome of the haptophyte Pavlova lutheri (Diacronema luteri, Pavlovales) - a model for lipid biosynthesis in eukaryotic algae.</title>
        <authorList>
            <person name="Hulatt C.J."/>
            <person name="Posewitz M.C."/>
        </authorList>
    </citation>
    <scope>NUCLEOTIDE SEQUENCE</scope>
    <source>
        <strain evidence="3">NIVA-4/92</strain>
    </source>
</reference>
<feature type="compositionally biased region" description="Basic residues" evidence="2">
    <location>
        <begin position="470"/>
        <end position="482"/>
    </location>
</feature>
<feature type="region of interest" description="Disordered" evidence="2">
    <location>
        <begin position="434"/>
        <end position="502"/>
    </location>
</feature>
<evidence type="ECO:0000256" key="1">
    <source>
        <dbReference type="SAM" id="Coils"/>
    </source>
</evidence>
<gene>
    <name evidence="3" type="ORF">KFE25_009019</name>
</gene>
<dbReference type="Proteomes" id="UP000751190">
    <property type="component" value="Unassembled WGS sequence"/>
</dbReference>
<dbReference type="InterPro" id="IPR033192">
    <property type="entry name" value="ODAD3"/>
</dbReference>
<dbReference type="PANTHER" id="PTHR46518">
    <property type="entry name" value="COILED-COIL DOMAIN-CONTAINING PROTEIN 151"/>
    <property type="match status" value="1"/>
</dbReference>
<dbReference type="OrthoDB" id="10255247at2759"/>